<keyword evidence="5 8" id="KW-1133">Transmembrane helix</keyword>
<comment type="caution">
    <text evidence="10">The sequence shown here is derived from an EMBL/GenBank/DDBJ whole genome shotgun (WGS) entry which is preliminary data.</text>
</comment>
<keyword evidence="3 10" id="KW-0808">Transferase</keyword>
<dbReference type="SUPFAM" id="SSF53448">
    <property type="entry name" value="Nucleotide-diphospho-sugar transferases"/>
    <property type="match status" value="1"/>
</dbReference>
<dbReference type="InterPro" id="IPR036641">
    <property type="entry name" value="HPT_dom_sf"/>
</dbReference>
<comment type="subcellular location">
    <subcellularLocation>
        <location evidence="1">Membrane</location>
        <topology evidence="1">Multi-pass membrane protein</topology>
    </subcellularLocation>
</comment>
<evidence type="ECO:0000256" key="4">
    <source>
        <dbReference type="ARBA" id="ARBA00022692"/>
    </source>
</evidence>
<feature type="transmembrane region" description="Helical" evidence="8">
    <location>
        <begin position="686"/>
        <end position="703"/>
    </location>
</feature>
<keyword evidence="4 8" id="KW-0812">Transmembrane</keyword>
<proteinExistence type="predicted"/>
<dbReference type="AlphaFoldDB" id="A0A921MX01"/>
<keyword evidence="6 8" id="KW-0472">Membrane</keyword>
<dbReference type="GO" id="GO:0005886">
    <property type="term" value="C:plasma membrane"/>
    <property type="evidence" value="ECO:0007669"/>
    <property type="project" value="TreeGrafter"/>
</dbReference>
<evidence type="ECO:0000256" key="6">
    <source>
        <dbReference type="ARBA" id="ARBA00023136"/>
    </source>
</evidence>
<evidence type="ECO:0000256" key="5">
    <source>
        <dbReference type="ARBA" id="ARBA00022989"/>
    </source>
</evidence>
<dbReference type="Pfam" id="PF13632">
    <property type="entry name" value="Glyco_trans_2_3"/>
    <property type="match status" value="1"/>
</dbReference>
<reference evidence="10" key="1">
    <citation type="journal article" date="2021" name="PeerJ">
        <title>Extensive microbial diversity within the chicken gut microbiome revealed by metagenomics and culture.</title>
        <authorList>
            <person name="Gilroy R."/>
            <person name="Ravi A."/>
            <person name="Getino M."/>
            <person name="Pursley I."/>
            <person name="Horton D.L."/>
            <person name="Alikhan N.F."/>
            <person name="Baker D."/>
            <person name="Gharbi K."/>
            <person name="Hall N."/>
            <person name="Watson M."/>
            <person name="Adriaenssens E.M."/>
            <person name="Foster-Nyarko E."/>
            <person name="Jarju S."/>
            <person name="Secka A."/>
            <person name="Antonio M."/>
            <person name="Oren A."/>
            <person name="Chaudhuri R.R."/>
            <person name="La Ragione R."/>
            <person name="Hildebrand F."/>
            <person name="Pallen M.J."/>
        </authorList>
    </citation>
    <scope>NUCLEOTIDE SEQUENCE</scope>
    <source>
        <strain evidence="10">ChiGjej5B5-22894</strain>
    </source>
</reference>
<dbReference type="Proteomes" id="UP000742460">
    <property type="component" value="Unassembled WGS sequence"/>
</dbReference>
<dbReference type="GO" id="GO:0016758">
    <property type="term" value="F:hexosyltransferase activity"/>
    <property type="evidence" value="ECO:0007669"/>
    <property type="project" value="TreeGrafter"/>
</dbReference>
<keyword evidence="2 10" id="KW-0328">Glycosyltransferase</keyword>
<dbReference type="GO" id="GO:0000160">
    <property type="term" value="P:phosphorelay signal transduction system"/>
    <property type="evidence" value="ECO:0007669"/>
    <property type="project" value="InterPro"/>
</dbReference>
<organism evidence="10 11">
    <name type="scientific">Brachybacterium massiliense</name>
    <dbReference type="NCBI Taxonomy" id="1755098"/>
    <lineage>
        <taxon>Bacteria</taxon>
        <taxon>Bacillati</taxon>
        <taxon>Actinomycetota</taxon>
        <taxon>Actinomycetes</taxon>
        <taxon>Micrococcales</taxon>
        <taxon>Dermabacteraceae</taxon>
        <taxon>Brachybacterium</taxon>
    </lineage>
</organism>
<name>A0A921MX01_9MICO</name>
<evidence type="ECO:0000256" key="8">
    <source>
        <dbReference type="SAM" id="Phobius"/>
    </source>
</evidence>
<feature type="transmembrane region" description="Helical" evidence="8">
    <location>
        <begin position="656"/>
        <end position="674"/>
    </location>
</feature>
<reference evidence="10" key="2">
    <citation type="submission" date="2021-09" db="EMBL/GenBank/DDBJ databases">
        <authorList>
            <person name="Gilroy R."/>
        </authorList>
    </citation>
    <scope>NUCLEOTIDE SEQUENCE</scope>
    <source>
        <strain evidence="10">ChiGjej5B5-22894</strain>
    </source>
</reference>
<dbReference type="EMBL" id="DYUE01000166">
    <property type="protein sequence ID" value="HJG91511.1"/>
    <property type="molecule type" value="Genomic_DNA"/>
</dbReference>
<dbReference type="Gene3D" id="1.20.120.160">
    <property type="entry name" value="HPT domain"/>
    <property type="match status" value="1"/>
</dbReference>
<feature type="transmembrane region" description="Helical" evidence="8">
    <location>
        <begin position="579"/>
        <end position="597"/>
    </location>
</feature>
<gene>
    <name evidence="10" type="ORF">K8V81_07275</name>
</gene>
<evidence type="ECO:0000313" key="11">
    <source>
        <dbReference type="Proteomes" id="UP000742460"/>
    </source>
</evidence>
<sequence>MTVTDEPTTPDQAAPAPPRRRQWGAERSTTPLPTRHRRPRPLTITAGRLAMLATALCWLAYVVTTVLQQLVENDDFDLRLTLEMASYLVTVTFLSFSALMYMMARQGALYRFRDHVRTPREQLDRHFSGGYDKLVTVLIPSYVEEVSVVRKTMWSAALQEFPNLRLVLLIDDPPNPTSPERIASLAATKALAEEIESALAGPRDRFAEAAASFTVRGRPDAPARPEEAVVLAEHYAFASTWLRDMADAETMEDHTDDFFADQVLRGLAADLELTERALRTAAESGEAPARERMRQLHDRLAWIFTAEVTSFQRKQYASLSHEANKAMNLNSYISLIGRDWKLEPTAGGPVLRPVEPGEAVDLSVPATQYLLTLDADSMLLQDYCLRLVAFLEQPGNEQVAVTQTPYSSYRGAPTRIERLAGATTDIQHIQHQGMTYFGATFWVGANAVIRTEALEDIAHSEVVGGFPITTYIQDRTVIEDTESSVDIEAHGWTLANYPERLSYSATPPDFGSLVVQRRRWANGGLIIWPKLASLVAMRRRRREPVLFREVLLRTNYMASIAWASFGLLFLLAYPYDSRLLSVWVFLAAVPYFLCMGADLRYSGYRFTDIFRIYGFNLVLLAVNLAGVLKSLQQMVSGEKIPFARTPKVADRTASPAIYVLVPWAIVIFSVLTLYRDINAQNWGNAAFAAFNATLCLFAIIAYIGIWNSIVDLVLGVVDWLFVPAGPSRREKRAAKLAARAAAAEKEAADAPPAELDWRSVLYYGEVDPDLRRDGPYLERRRRVTSMSRTWSTPIDRHASGEVSLLRREEIEKLNTELEDRPDLGVEFADAFAQMWPTRRARLHTALDAEDPIAARDALASIRVSAMMVGADQLEDSATELLDVVGHGDFDLARSALTELDQVGEATIAELARGVRTA</sequence>
<evidence type="ECO:0000256" key="7">
    <source>
        <dbReference type="SAM" id="MobiDB-lite"/>
    </source>
</evidence>
<evidence type="ECO:0000256" key="3">
    <source>
        <dbReference type="ARBA" id="ARBA00022679"/>
    </source>
</evidence>
<feature type="compositionally biased region" description="Polar residues" evidence="7">
    <location>
        <begin position="1"/>
        <end position="11"/>
    </location>
</feature>
<dbReference type="InterPro" id="IPR001173">
    <property type="entry name" value="Glyco_trans_2-like"/>
</dbReference>
<dbReference type="InterPro" id="IPR029044">
    <property type="entry name" value="Nucleotide-diphossugar_trans"/>
</dbReference>
<dbReference type="EC" id="2.4.-.-" evidence="10"/>
<dbReference type="PANTHER" id="PTHR43867:SF2">
    <property type="entry name" value="CELLULOSE SYNTHASE CATALYTIC SUBUNIT A [UDP-FORMING]"/>
    <property type="match status" value="1"/>
</dbReference>
<evidence type="ECO:0000313" key="10">
    <source>
        <dbReference type="EMBL" id="HJG91511.1"/>
    </source>
</evidence>
<feature type="transmembrane region" description="Helical" evidence="8">
    <location>
        <begin position="609"/>
        <end position="628"/>
    </location>
</feature>
<accession>A0A921MX01</accession>
<protein>
    <submittedName>
        <fullName evidence="10">Glycosyltransferase</fullName>
        <ecNumber evidence="10">2.4.-.-</ecNumber>
    </submittedName>
</protein>
<dbReference type="Gene3D" id="3.90.550.10">
    <property type="entry name" value="Spore Coat Polysaccharide Biosynthesis Protein SpsA, Chain A"/>
    <property type="match status" value="1"/>
</dbReference>
<feature type="transmembrane region" description="Helical" evidence="8">
    <location>
        <begin position="45"/>
        <end position="64"/>
    </location>
</feature>
<evidence type="ECO:0000256" key="2">
    <source>
        <dbReference type="ARBA" id="ARBA00022676"/>
    </source>
</evidence>
<evidence type="ECO:0000256" key="1">
    <source>
        <dbReference type="ARBA" id="ARBA00004141"/>
    </source>
</evidence>
<feature type="domain" description="Glycosyltransferase 2-like" evidence="9">
    <location>
        <begin position="370"/>
        <end position="593"/>
    </location>
</feature>
<feature type="transmembrane region" description="Helical" evidence="8">
    <location>
        <begin position="550"/>
        <end position="573"/>
    </location>
</feature>
<dbReference type="InterPro" id="IPR050321">
    <property type="entry name" value="Glycosyltr_2/OpgH_subfam"/>
</dbReference>
<feature type="region of interest" description="Disordered" evidence="7">
    <location>
        <begin position="1"/>
        <end position="39"/>
    </location>
</feature>
<dbReference type="PANTHER" id="PTHR43867">
    <property type="entry name" value="CELLULOSE SYNTHASE CATALYTIC SUBUNIT A [UDP-FORMING]"/>
    <property type="match status" value="1"/>
</dbReference>
<evidence type="ECO:0000259" key="9">
    <source>
        <dbReference type="Pfam" id="PF13632"/>
    </source>
</evidence>
<dbReference type="SUPFAM" id="SSF47226">
    <property type="entry name" value="Histidine-containing phosphotransfer domain, HPT domain"/>
    <property type="match status" value="1"/>
</dbReference>
<feature type="transmembrane region" description="Helical" evidence="8">
    <location>
        <begin position="84"/>
        <end position="104"/>
    </location>
</feature>